<comment type="similarity">
    <text evidence="2">Belongs to the bacterial solute-binding protein 8 family.</text>
</comment>
<organism evidence="8 9">
    <name type="scientific">Vibrio aestuarianus</name>
    <dbReference type="NCBI Taxonomy" id="28171"/>
    <lineage>
        <taxon>Bacteria</taxon>
        <taxon>Pseudomonadati</taxon>
        <taxon>Pseudomonadota</taxon>
        <taxon>Gammaproteobacteria</taxon>
        <taxon>Vibrionales</taxon>
        <taxon>Vibrionaceae</taxon>
        <taxon>Vibrio</taxon>
    </lineage>
</organism>
<keyword evidence="3" id="KW-0813">Transport</keyword>
<evidence type="ECO:0000313" key="9">
    <source>
        <dbReference type="Proteomes" id="UP001140979"/>
    </source>
</evidence>
<keyword evidence="4" id="KW-0406">Ion transport</keyword>
<reference evidence="8" key="1">
    <citation type="submission" date="2022-02" db="EMBL/GenBank/DDBJ databases">
        <title>Emergence and expansion in Europe of a Vibrio aestuarianus clonal complex pathogenic for oysters.</title>
        <authorList>
            <person name="Mesnil A."/>
            <person name="Travers M.-A."/>
        </authorList>
    </citation>
    <scope>NUCLEOTIDE SEQUENCE</scope>
    <source>
        <strain evidence="8">19_064_11T1</strain>
    </source>
</reference>
<dbReference type="Gene3D" id="3.40.50.1980">
    <property type="entry name" value="Nitrogenase molybdenum iron protein domain"/>
    <property type="match status" value="2"/>
</dbReference>
<dbReference type="CDD" id="cd01146">
    <property type="entry name" value="FhuD"/>
    <property type="match status" value="1"/>
</dbReference>
<keyword evidence="4" id="KW-0410">Iron transport</keyword>
<evidence type="ECO:0000256" key="4">
    <source>
        <dbReference type="ARBA" id="ARBA00022496"/>
    </source>
</evidence>
<evidence type="ECO:0000256" key="2">
    <source>
        <dbReference type="ARBA" id="ARBA00008814"/>
    </source>
</evidence>
<keyword evidence="5 6" id="KW-0732">Signal</keyword>
<dbReference type="PANTHER" id="PTHR30532:SF1">
    <property type="entry name" value="IRON(3+)-HYDROXAMATE-BINDING PROTEIN FHUD"/>
    <property type="match status" value="1"/>
</dbReference>
<proteinExistence type="inferred from homology"/>
<evidence type="ECO:0000256" key="3">
    <source>
        <dbReference type="ARBA" id="ARBA00022448"/>
    </source>
</evidence>
<evidence type="ECO:0000256" key="5">
    <source>
        <dbReference type="ARBA" id="ARBA00022729"/>
    </source>
</evidence>
<dbReference type="Pfam" id="PF01497">
    <property type="entry name" value="Peripla_BP_2"/>
    <property type="match status" value="1"/>
</dbReference>
<accession>A0A9X4EX79</accession>
<dbReference type="Proteomes" id="UP001140979">
    <property type="component" value="Unassembled WGS sequence"/>
</dbReference>
<gene>
    <name evidence="8" type="ORF">L9W94_09950</name>
</gene>
<name>A0A9X4EX79_9VIBR</name>
<dbReference type="InterPro" id="IPR002491">
    <property type="entry name" value="ABC_transptr_periplasmic_BD"/>
</dbReference>
<dbReference type="PRINTS" id="PR01715">
    <property type="entry name" value="FERRIBNDNGPP"/>
</dbReference>
<dbReference type="PROSITE" id="PS50983">
    <property type="entry name" value="FE_B12_PBP"/>
    <property type="match status" value="1"/>
</dbReference>
<dbReference type="EMBL" id="JAKNBA010000014">
    <property type="protein sequence ID" value="MDE1242465.1"/>
    <property type="molecule type" value="Genomic_DNA"/>
</dbReference>
<feature type="signal peptide" evidence="6">
    <location>
        <begin position="1"/>
        <end position="18"/>
    </location>
</feature>
<feature type="chain" id="PRO_5040953508" evidence="6">
    <location>
        <begin position="19"/>
        <end position="296"/>
    </location>
</feature>
<dbReference type="AlphaFoldDB" id="A0A9X4EX79"/>
<feature type="domain" description="Fe/B12 periplasmic-binding" evidence="7">
    <location>
        <begin position="36"/>
        <end position="296"/>
    </location>
</feature>
<dbReference type="PANTHER" id="PTHR30532">
    <property type="entry name" value="IRON III DICITRATE-BINDING PERIPLASMIC PROTEIN"/>
    <property type="match status" value="1"/>
</dbReference>
<evidence type="ECO:0000313" key="8">
    <source>
        <dbReference type="EMBL" id="MDE1242465.1"/>
    </source>
</evidence>
<protein>
    <submittedName>
        <fullName evidence="8">Iron-siderophore ABC transporter substrate-binding protein</fullName>
    </submittedName>
</protein>
<dbReference type="GO" id="GO:0030288">
    <property type="term" value="C:outer membrane-bounded periplasmic space"/>
    <property type="evidence" value="ECO:0007669"/>
    <property type="project" value="TreeGrafter"/>
</dbReference>
<dbReference type="InterPro" id="IPR051313">
    <property type="entry name" value="Bact_iron-sidero_bind"/>
</dbReference>
<evidence type="ECO:0000256" key="6">
    <source>
        <dbReference type="SAM" id="SignalP"/>
    </source>
</evidence>
<keyword evidence="4" id="KW-0408">Iron</keyword>
<comment type="caution">
    <text evidence="8">The sequence shown here is derived from an EMBL/GenBank/DDBJ whole genome shotgun (WGS) entry which is preliminary data.</text>
</comment>
<evidence type="ECO:0000259" key="7">
    <source>
        <dbReference type="PROSITE" id="PS50983"/>
    </source>
</evidence>
<evidence type="ECO:0000256" key="1">
    <source>
        <dbReference type="ARBA" id="ARBA00004196"/>
    </source>
</evidence>
<dbReference type="SUPFAM" id="SSF53807">
    <property type="entry name" value="Helical backbone' metal receptor"/>
    <property type="match status" value="1"/>
</dbReference>
<comment type="subcellular location">
    <subcellularLocation>
        <location evidence="1">Cell envelope</location>
    </subcellularLocation>
</comment>
<sequence length="296" mass="33092">MKSYFLLLSLLLTTTVQAITVEHELGSTTFEHRPKTIATLDWALTETVLSLGVNPVGVADVKGYQTWVSEPRLSDSVADVGSRREPNLELLTQLKPDVILISQAMSHAYPQLNMIAPTLVYSIYSPKKTPLENAKAITKQLGELFNKSVQAEAVIAQTNAKLELNGQYMRQYKNSDRPLLFVRFLNEKTVRIHGNGSLSQDVLQQMGLVNSWRDTTNMWGFTTAGIEKLAEHQVARVLLFGPLQPEERSVLEQSALFQTMAFSRQGLVYELPPIWTFGGLISAQRFSDQITKLVAL</sequence>
<dbReference type="GO" id="GO:1901678">
    <property type="term" value="P:iron coordination entity transport"/>
    <property type="evidence" value="ECO:0007669"/>
    <property type="project" value="UniProtKB-ARBA"/>
</dbReference>